<dbReference type="PANTHER" id="PTHR11905">
    <property type="entry name" value="ADAM A DISINTEGRIN AND METALLOPROTEASE DOMAIN"/>
    <property type="match status" value="1"/>
</dbReference>
<dbReference type="PANTHER" id="PTHR11905:SF159">
    <property type="entry name" value="ADAM METALLOPROTEASE"/>
    <property type="match status" value="1"/>
</dbReference>
<evidence type="ECO:0000313" key="6">
    <source>
        <dbReference type="EMBL" id="KAJ8890105.1"/>
    </source>
</evidence>
<keyword evidence="4" id="KW-0732">Signal</keyword>
<evidence type="ECO:0000256" key="4">
    <source>
        <dbReference type="SAM" id="SignalP"/>
    </source>
</evidence>
<feature type="compositionally biased region" description="Acidic residues" evidence="3">
    <location>
        <begin position="311"/>
        <end position="325"/>
    </location>
</feature>
<evidence type="ECO:0000313" key="7">
    <source>
        <dbReference type="Proteomes" id="UP001159363"/>
    </source>
</evidence>
<evidence type="ECO:0000256" key="1">
    <source>
        <dbReference type="ARBA" id="ARBA00023049"/>
    </source>
</evidence>
<keyword evidence="1" id="KW-0378">Hydrolase</keyword>
<accession>A0ABQ9I0C8</accession>
<dbReference type="InterPro" id="IPR036436">
    <property type="entry name" value="Disintegrin_dom_sf"/>
</dbReference>
<comment type="caution">
    <text evidence="6">The sequence shown here is derived from an EMBL/GenBank/DDBJ whole genome shotgun (WGS) entry which is preliminary data.</text>
</comment>
<dbReference type="Proteomes" id="UP001159363">
    <property type="component" value="Chromosome 3"/>
</dbReference>
<keyword evidence="1" id="KW-0645">Protease</keyword>
<feature type="chain" id="PRO_5045475555" description="Disintegrin domain-containing protein" evidence="4">
    <location>
        <begin position="16"/>
        <end position="429"/>
    </location>
</feature>
<dbReference type="SUPFAM" id="SSF57552">
    <property type="entry name" value="Blood coagulation inhibitor (disintegrin)"/>
    <property type="match status" value="1"/>
</dbReference>
<feature type="domain" description="Disintegrin" evidence="5">
    <location>
        <begin position="79"/>
        <end position="122"/>
    </location>
</feature>
<keyword evidence="7" id="KW-1185">Reference proteome</keyword>
<dbReference type="Pfam" id="PF08516">
    <property type="entry name" value="ADAM_CR"/>
    <property type="match status" value="1"/>
</dbReference>
<proteinExistence type="predicted"/>
<dbReference type="EMBL" id="JARBHB010000003">
    <property type="protein sequence ID" value="KAJ8890105.1"/>
    <property type="molecule type" value="Genomic_DNA"/>
</dbReference>
<evidence type="ECO:0000256" key="3">
    <source>
        <dbReference type="SAM" id="MobiDB-lite"/>
    </source>
</evidence>
<dbReference type="InterPro" id="IPR001762">
    <property type="entry name" value="Disintegrin_dom"/>
</dbReference>
<dbReference type="SMART" id="SM00050">
    <property type="entry name" value="DISIN"/>
    <property type="match status" value="1"/>
</dbReference>
<dbReference type="SMART" id="SM00608">
    <property type="entry name" value="ACR"/>
    <property type="match status" value="1"/>
</dbReference>
<organism evidence="6 7">
    <name type="scientific">Dryococelus australis</name>
    <dbReference type="NCBI Taxonomy" id="614101"/>
    <lineage>
        <taxon>Eukaryota</taxon>
        <taxon>Metazoa</taxon>
        <taxon>Ecdysozoa</taxon>
        <taxon>Arthropoda</taxon>
        <taxon>Hexapoda</taxon>
        <taxon>Insecta</taxon>
        <taxon>Pterygota</taxon>
        <taxon>Neoptera</taxon>
        <taxon>Polyneoptera</taxon>
        <taxon>Phasmatodea</taxon>
        <taxon>Verophasmatodea</taxon>
        <taxon>Anareolatae</taxon>
        <taxon>Phasmatidae</taxon>
        <taxon>Eurycanthinae</taxon>
        <taxon>Dryococelus</taxon>
    </lineage>
</organism>
<keyword evidence="1" id="KW-0482">Metalloprotease</keyword>
<dbReference type="PROSITE" id="PS50214">
    <property type="entry name" value="DISINTEGRIN_2"/>
    <property type="match status" value="1"/>
</dbReference>
<gene>
    <name evidence="6" type="ORF">PR048_009612</name>
</gene>
<evidence type="ECO:0000256" key="2">
    <source>
        <dbReference type="PROSITE-ProRule" id="PRU00068"/>
    </source>
</evidence>
<reference evidence="6 7" key="1">
    <citation type="submission" date="2023-02" db="EMBL/GenBank/DDBJ databases">
        <title>LHISI_Scaffold_Assembly.</title>
        <authorList>
            <person name="Stuart O.P."/>
            <person name="Cleave R."/>
            <person name="Magrath M.J.L."/>
            <person name="Mikheyev A.S."/>
        </authorList>
    </citation>
    <scope>NUCLEOTIDE SEQUENCE [LARGE SCALE GENOMIC DNA]</scope>
    <source>
        <strain evidence="6">Daus_M_001</strain>
        <tissue evidence="6">Leg muscle</tissue>
    </source>
</reference>
<protein>
    <recommendedName>
        <fullName evidence="5">Disintegrin domain-containing protein</fullName>
    </recommendedName>
</protein>
<feature type="region of interest" description="Disordered" evidence="3">
    <location>
        <begin position="311"/>
        <end position="345"/>
    </location>
</feature>
<dbReference type="Pfam" id="PF00200">
    <property type="entry name" value="Disintegrin"/>
    <property type="match status" value="1"/>
</dbReference>
<keyword evidence="2" id="KW-1015">Disulfide bond</keyword>
<sequence>MVRRLLLSCLAIVRALTRGLFSTCLNTSSSNLAVLAAHPRLAFGRVTSKLPLYLKRRVVWMLSVRKSIPVHSSRFSSISLCRAECDLKAGGTLCRSADRECDLPEFCTGETEYCPDDLFRDNGEACRGGEVVIVIDLPLTCKVAQARMYLARSVEGTFTCASIVTQPVLIDRTARSGEGIVHGRFWKIAFCYQGMCRTHDTQCQLLWGPSGRNGHDKCYELKSQCDQAGSVHKKCRKRYVRSFVIRNLQGRQGESHYDPSDYVTRRSSSHAITTHSLVPSDATVKFLLQAYLTTLPKQLSLSHNDQFDDVESDISECEDSQEDSEHDACSEQSEDEEGNGGLNSANNVRFFYGKGSQPFKWSANPPQRPSVRTPVHNLVRKLPGTIGEAKKLDKNSNEKSVWLCVFNQNMLDKILQRTNEEIQSVQSLW</sequence>
<dbReference type="InterPro" id="IPR006586">
    <property type="entry name" value="ADAM_Cys-rich"/>
</dbReference>
<feature type="disulfide bond" evidence="2">
    <location>
        <begin position="94"/>
        <end position="114"/>
    </location>
</feature>
<evidence type="ECO:0000259" key="5">
    <source>
        <dbReference type="PROSITE" id="PS50214"/>
    </source>
</evidence>
<feature type="signal peptide" evidence="4">
    <location>
        <begin position="1"/>
        <end position="15"/>
    </location>
</feature>
<name>A0ABQ9I0C8_9NEOP</name>
<dbReference type="Gene3D" id="4.10.70.10">
    <property type="entry name" value="Disintegrin domain"/>
    <property type="match status" value="1"/>
</dbReference>